<feature type="compositionally biased region" description="Basic and acidic residues" evidence="1">
    <location>
        <begin position="13"/>
        <end position="43"/>
    </location>
</feature>
<name>A0AAN7SE15_9COLE</name>
<reference evidence="3" key="1">
    <citation type="submission" date="2023-01" db="EMBL/GenBank/DDBJ databases">
        <title>Key to firefly adult light organ development and bioluminescence: homeobox transcription factors regulate luciferase expression and transportation to peroxisome.</title>
        <authorList>
            <person name="Fu X."/>
        </authorList>
    </citation>
    <scope>NUCLEOTIDE SEQUENCE [LARGE SCALE GENOMIC DNA]</scope>
</reference>
<evidence type="ECO:0000256" key="1">
    <source>
        <dbReference type="SAM" id="MobiDB-lite"/>
    </source>
</evidence>
<evidence type="ECO:0000313" key="2">
    <source>
        <dbReference type="EMBL" id="KAK4887236.1"/>
    </source>
</evidence>
<dbReference type="Proteomes" id="UP001353858">
    <property type="component" value="Unassembled WGS sequence"/>
</dbReference>
<evidence type="ECO:0000313" key="3">
    <source>
        <dbReference type="Proteomes" id="UP001353858"/>
    </source>
</evidence>
<keyword evidence="3" id="KW-1185">Reference proteome</keyword>
<dbReference type="AlphaFoldDB" id="A0AAN7SE15"/>
<organism evidence="2 3">
    <name type="scientific">Aquatica leii</name>
    <dbReference type="NCBI Taxonomy" id="1421715"/>
    <lineage>
        <taxon>Eukaryota</taxon>
        <taxon>Metazoa</taxon>
        <taxon>Ecdysozoa</taxon>
        <taxon>Arthropoda</taxon>
        <taxon>Hexapoda</taxon>
        <taxon>Insecta</taxon>
        <taxon>Pterygota</taxon>
        <taxon>Neoptera</taxon>
        <taxon>Endopterygota</taxon>
        <taxon>Coleoptera</taxon>
        <taxon>Polyphaga</taxon>
        <taxon>Elateriformia</taxon>
        <taxon>Elateroidea</taxon>
        <taxon>Lampyridae</taxon>
        <taxon>Luciolinae</taxon>
        <taxon>Aquatica</taxon>
    </lineage>
</organism>
<feature type="region of interest" description="Disordered" evidence="1">
    <location>
        <begin position="163"/>
        <end position="192"/>
    </location>
</feature>
<sequence length="209" mass="25173">MPLSRGEKLRRKRESEKRRYDRLKQDPEGRAKLKQKEREQYIKKKEKKIVRPINEQNEREQRMKRKHWRKHSRAYRLKKKLSENTRSRHYLISLDSARNIKRHINQVVSTGVPLRGRNAKNYQEEDVNRPDKRTVTFNVPPIPERLKLRAHDPVPDEVQMPEPLVEEQEVEDHPPQTLPSRPQRNRRPPAYLQDYEVKCNVEQSAVSLN</sequence>
<protein>
    <submittedName>
        <fullName evidence="2">Uncharacterized protein</fullName>
    </submittedName>
</protein>
<dbReference type="EMBL" id="JARPUR010000001">
    <property type="protein sequence ID" value="KAK4887236.1"/>
    <property type="molecule type" value="Genomic_DNA"/>
</dbReference>
<gene>
    <name evidence="2" type="ORF">RN001_003507</name>
</gene>
<accession>A0AAN7SE15</accession>
<proteinExistence type="predicted"/>
<feature type="region of interest" description="Disordered" evidence="1">
    <location>
        <begin position="1"/>
        <end position="69"/>
    </location>
</feature>
<comment type="caution">
    <text evidence="2">The sequence shown here is derived from an EMBL/GenBank/DDBJ whole genome shotgun (WGS) entry which is preliminary data.</text>
</comment>